<feature type="compositionally biased region" description="Basic and acidic residues" evidence="2">
    <location>
        <begin position="768"/>
        <end position="786"/>
    </location>
</feature>
<feature type="compositionally biased region" description="Low complexity" evidence="2">
    <location>
        <begin position="699"/>
        <end position="712"/>
    </location>
</feature>
<feature type="compositionally biased region" description="Basic and acidic residues" evidence="2">
    <location>
        <begin position="1181"/>
        <end position="1194"/>
    </location>
</feature>
<feature type="compositionally biased region" description="Acidic residues" evidence="2">
    <location>
        <begin position="424"/>
        <end position="450"/>
    </location>
</feature>
<feature type="compositionally biased region" description="Polar residues" evidence="2">
    <location>
        <begin position="946"/>
        <end position="955"/>
    </location>
</feature>
<feature type="compositionally biased region" description="Polar residues" evidence="2">
    <location>
        <begin position="611"/>
        <end position="628"/>
    </location>
</feature>
<feature type="compositionally biased region" description="Low complexity" evidence="2">
    <location>
        <begin position="1565"/>
        <end position="1575"/>
    </location>
</feature>
<keyword evidence="6" id="KW-1185">Reference proteome</keyword>
<feature type="region of interest" description="Disordered" evidence="2">
    <location>
        <begin position="1386"/>
        <end position="1435"/>
    </location>
</feature>
<organism evidence="5 6">
    <name type="scientific">Ditylenchus destructor</name>
    <dbReference type="NCBI Taxonomy" id="166010"/>
    <lineage>
        <taxon>Eukaryota</taxon>
        <taxon>Metazoa</taxon>
        <taxon>Ecdysozoa</taxon>
        <taxon>Nematoda</taxon>
        <taxon>Chromadorea</taxon>
        <taxon>Rhabditida</taxon>
        <taxon>Tylenchina</taxon>
        <taxon>Tylenchomorpha</taxon>
        <taxon>Sphaerularioidea</taxon>
        <taxon>Anguinidae</taxon>
        <taxon>Anguininae</taxon>
        <taxon>Ditylenchus</taxon>
    </lineage>
</organism>
<feature type="compositionally biased region" description="Basic and acidic residues" evidence="2">
    <location>
        <begin position="907"/>
        <end position="916"/>
    </location>
</feature>
<feature type="region of interest" description="Disordered" evidence="2">
    <location>
        <begin position="355"/>
        <end position="398"/>
    </location>
</feature>
<dbReference type="EMBL" id="JAKKPZ010000016">
    <property type="protein sequence ID" value="KAI1713079.1"/>
    <property type="molecule type" value="Genomic_DNA"/>
</dbReference>
<feature type="compositionally biased region" description="Polar residues" evidence="2">
    <location>
        <begin position="586"/>
        <end position="598"/>
    </location>
</feature>
<evidence type="ECO:0000313" key="5">
    <source>
        <dbReference type="EMBL" id="KAI1713079.1"/>
    </source>
</evidence>
<dbReference type="Gene3D" id="1.10.10.1940">
    <property type="match status" value="1"/>
</dbReference>
<dbReference type="PROSITE" id="PS51670">
    <property type="entry name" value="SHKT"/>
    <property type="match status" value="2"/>
</dbReference>
<feature type="compositionally biased region" description="Basic residues" evidence="2">
    <location>
        <begin position="645"/>
        <end position="658"/>
    </location>
</feature>
<dbReference type="Pfam" id="PF01549">
    <property type="entry name" value="ShK"/>
    <property type="match status" value="4"/>
</dbReference>
<dbReference type="PANTHER" id="PTHR21724">
    <property type="entry name" value="SHKT DOMAIN-CONTAINING PROTEIN"/>
    <property type="match status" value="1"/>
</dbReference>
<evidence type="ECO:0000256" key="2">
    <source>
        <dbReference type="SAM" id="MobiDB-lite"/>
    </source>
</evidence>
<gene>
    <name evidence="5" type="ORF">DdX_09151</name>
</gene>
<feature type="disulfide bond" evidence="1">
    <location>
        <begin position="33"/>
        <end position="67"/>
    </location>
</feature>
<feature type="compositionally biased region" description="Basic and acidic residues" evidence="2">
    <location>
        <begin position="1590"/>
        <end position="1601"/>
    </location>
</feature>
<feature type="compositionally biased region" description="Basic and acidic residues" evidence="2">
    <location>
        <begin position="816"/>
        <end position="827"/>
    </location>
</feature>
<feature type="compositionally biased region" description="Acidic residues" evidence="2">
    <location>
        <begin position="1540"/>
        <end position="1550"/>
    </location>
</feature>
<evidence type="ECO:0000313" key="6">
    <source>
        <dbReference type="Proteomes" id="UP001201812"/>
    </source>
</evidence>
<feature type="region of interest" description="Disordered" evidence="2">
    <location>
        <begin position="768"/>
        <end position="916"/>
    </location>
</feature>
<keyword evidence="3" id="KW-0732">Signal</keyword>
<dbReference type="InterPro" id="IPR003582">
    <property type="entry name" value="ShKT_dom"/>
</dbReference>
<feature type="compositionally biased region" description="Basic and acidic residues" evidence="2">
    <location>
        <begin position="532"/>
        <end position="550"/>
    </location>
</feature>
<evidence type="ECO:0000259" key="4">
    <source>
        <dbReference type="PROSITE" id="PS51670"/>
    </source>
</evidence>
<feature type="region of interest" description="Disordered" evidence="2">
    <location>
        <begin position="1076"/>
        <end position="1097"/>
    </location>
</feature>
<feature type="compositionally biased region" description="Basic and acidic residues" evidence="2">
    <location>
        <begin position="380"/>
        <end position="389"/>
    </location>
</feature>
<feature type="domain" description="ShKT" evidence="4">
    <location>
        <begin position="33"/>
        <end position="67"/>
    </location>
</feature>
<feature type="region of interest" description="Disordered" evidence="2">
    <location>
        <begin position="1167"/>
        <end position="1216"/>
    </location>
</feature>
<dbReference type="Proteomes" id="UP001201812">
    <property type="component" value="Unassembled WGS sequence"/>
</dbReference>
<feature type="compositionally biased region" description="Basic and acidic residues" evidence="2">
    <location>
        <begin position="1457"/>
        <end position="1468"/>
    </location>
</feature>
<feature type="compositionally biased region" description="Polar residues" evidence="2">
    <location>
        <begin position="1167"/>
        <end position="1180"/>
    </location>
</feature>
<feature type="signal peptide" evidence="3">
    <location>
        <begin position="1"/>
        <end position="24"/>
    </location>
</feature>
<dbReference type="PANTHER" id="PTHR21724:SF109">
    <property type="entry name" value="SHKT DOMAIN-CONTAINING PROTEIN"/>
    <property type="match status" value="1"/>
</dbReference>
<accession>A0AAD4N176</accession>
<keyword evidence="1" id="KW-1015">Disulfide bond</keyword>
<feature type="region of interest" description="Disordered" evidence="2">
    <location>
        <begin position="1457"/>
        <end position="1601"/>
    </location>
</feature>
<feature type="compositionally biased region" description="Basic and acidic residues" evidence="2">
    <location>
        <begin position="1524"/>
        <end position="1539"/>
    </location>
</feature>
<feature type="region of interest" description="Disordered" evidence="2">
    <location>
        <begin position="1298"/>
        <end position="1322"/>
    </location>
</feature>
<name>A0AAD4N176_9BILA</name>
<sequence>MKYNFSHFLTGIALLIFYAHCILCQDSTEEASCEDALPNCHEETNKCFKKKYRSEMFQHCRKTCRLCVPPGYENYFRNDESLERMGVARAPSYLGFTAKGERQKRQVERGGRCGDLGPDCLVYPNYCTNQYYISFMMDHCPLSCGYCPTTTTGGTCNDVVQECQELNRIGFCESDEQPVAIKRTLCAATCRLCFRFSVTSLNGTLLIGSETATTVSTPAPILSTPTPNNTKPALVLRPDNTVCFDRDTEICSEVKRKCDDVEFFDYLNIYCPVTCNFCNKPQRDRQTGAAARNRNRRALQERLRNRNSPTQPECVDRYESCDELLSTPDFCENTSGRFLCRASCTYCRPTLKEIHGGSDRPRNPIQSRRGLTFSSNEGTQSERNRRGSDEFTELLIPGKEGGKPFGVVRIPKEIANKIAKDIQDDSENGSDGDPEEDSEDGSDDIGDNDIDLDQTLQSILALRRIQPNNPLGTRRDHTRLLSRIPPEIRPLISSGYFKRDSPLPITEIRRALQRRRLIDSLIREANGNNSKDLGENGDKNSEENSGKDATIELPLTESLEAILPLESKEEDEKSEEGQEDPENETQENSPAPGASNNRRFIVIPSDEDDSGNSNERPQNSSAEAQNPRRTIILINNGIQTVQSPPKRRGAQTRPRRQNNRQNRPNNQDRRPEAENFGQNSPILIRLPTPNSPSRRLSARQRPQNQRQSARRNQNLRKSRENGQRQIILQKFGDNFVEEDPDGRQILVRPRVSDGKVRLERLGEIINRASEKPPKRRSHFDSGRFDRALNGNGTAKLANSSVNEKGIVITPQAPGLRHRDGNRLRNETPAKSNKRSKSNNKLNPESILNRNSEAKPLDQNGPHKERNVKKTENTQKSPKDQRPKSRNKKRGQKRKSSNNRRNLKRKEGKISSTKDTKNTKIPLAEAIKLFSLDNSNENGANLKILNDSPQNAQAAPSFQIEKSDETEDAGGTPTEVGETPEVNVQEAQMAPGISPALANEQEMSHIGQGHEMAGGQEVRNYPIQAEEPHMGLMIHKAEMSHQNLPNDAEKDQEIHENLEKTHRNSNHASLLALPISPVIDPDQTSPEPEGRSALNRSPINIIPPNQGSHEANMQQHFSEGQEWKSRGRFAPGHVAMSSHLVGQNEPSLTLVFPQGKKVFDKTGLEIQTNAQEPPMTNQLSQNHERSQSDLEDSIHNRPPFHLIFPGNGQSKPEAKESRFLGKSLDTPENDAQYAAGSEKVNLEPVHWRRNLNFDRNPEANLENTKNSHILDPNPEMAQTSDEKVSKVNEGAHDVLSLGSALTQPSNDSGEVSGHKISESHIVPTQNILENKFFGRSVENPKNPENSQPKGSPILSLGSDLTQLSNDAIEAGNRESIDENIEKIAKNVPKTRENGQRRIQRSASFEEDENNGAKGSLGSALTQPSSDSVEVGSGQRTEKYIKNLEKFKKIVATMAEERKNLKDRIERSAGIEEEENRDSENLEDKAENSEGKNSQEDEEKNIGIKHQLMINQPRKRSELGQNQRHFGSESHKNRAGTKNDDTGDSDENEDGSFDWQSSKLGSTEIGSESFESSLFPLLEKKPWRPTSGQLKELVKKENQEDIE</sequence>
<feature type="compositionally biased region" description="Polar residues" evidence="2">
    <location>
        <begin position="1417"/>
        <end position="1426"/>
    </location>
</feature>
<feature type="compositionally biased region" description="Basic and acidic residues" evidence="2">
    <location>
        <begin position="1476"/>
        <end position="1493"/>
    </location>
</feature>
<feature type="region of interest" description="Disordered" evidence="2">
    <location>
        <begin position="1334"/>
        <end position="1356"/>
    </location>
</feature>
<reference evidence="5" key="1">
    <citation type="submission" date="2022-01" db="EMBL/GenBank/DDBJ databases">
        <title>Genome Sequence Resource for Two Populations of Ditylenchus destructor, the Migratory Endoparasitic Phytonematode.</title>
        <authorList>
            <person name="Zhang H."/>
            <person name="Lin R."/>
            <person name="Xie B."/>
        </authorList>
    </citation>
    <scope>NUCLEOTIDE SEQUENCE</scope>
    <source>
        <strain evidence="5">BazhouSP</strain>
    </source>
</reference>
<feature type="chain" id="PRO_5042097771" evidence="3">
    <location>
        <begin position="25"/>
        <end position="1601"/>
    </location>
</feature>
<comment type="caution">
    <text evidence="5">The sequence shown here is derived from an EMBL/GenBank/DDBJ whole genome shotgun (WGS) entry which is preliminary data.</text>
</comment>
<comment type="caution">
    <text evidence="1">Lacks conserved residue(s) required for the propagation of feature annotation.</text>
</comment>
<feature type="compositionally biased region" description="Acidic residues" evidence="2">
    <location>
        <begin position="572"/>
        <end position="585"/>
    </location>
</feature>
<evidence type="ECO:0000256" key="3">
    <source>
        <dbReference type="SAM" id="SignalP"/>
    </source>
</evidence>
<protein>
    <submittedName>
        <fullName evidence="5">ShK domain-like domain-containing protein</fullName>
    </submittedName>
</protein>
<evidence type="ECO:0000256" key="1">
    <source>
        <dbReference type="PROSITE-ProRule" id="PRU01005"/>
    </source>
</evidence>
<feature type="compositionally biased region" description="Polar residues" evidence="2">
    <location>
        <begin position="1298"/>
        <end position="1308"/>
    </location>
</feature>
<feature type="region of interest" description="Disordered" evidence="2">
    <location>
        <begin position="940"/>
        <end position="978"/>
    </location>
</feature>
<feature type="compositionally biased region" description="Basic residues" evidence="2">
    <location>
        <begin position="883"/>
        <end position="906"/>
    </location>
</feature>
<feature type="region of interest" description="Disordered" evidence="2">
    <location>
        <begin position="526"/>
        <end position="724"/>
    </location>
</feature>
<feature type="compositionally biased region" description="Basic and acidic residues" evidence="2">
    <location>
        <begin position="851"/>
        <end position="882"/>
    </location>
</feature>
<feature type="compositionally biased region" description="Polar residues" evidence="2">
    <location>
        <begin position="1552"/>
        <end position="1564"/>
    </location>
</feature>
<dbReference type="SMART" id="SM00254">
    <property type="entry name" value="ShKT"/>
    <property type="match status" value="5"/>
</dbReference>
<feature type="region of interest" description="Disordered" evidence="2">
    <location>
        <begin position="420"/>
        <end position="450"/>
    </location>
</feature>
<feature type="compositionally biased region" description="Polar residues" evidence="2">
    <location>
        <begin position="790"/>
        <end position="802"/>
    </location>
</feature>
<feature type="domain" description="ShKT" evidence="4">
    <location>
        <begin position="156"/>
        <end position="193"/>
    </location>
</feature>
<proteinExistence type="predicted"/>